<accession>A0A5J4UQ01</accession>
<dbReference type="GO" id="GO:0030286">
    <property type="term" value="C:dynein complex"/>
    <property type="evidence" value="ECO:0007669"/>
    <property type="project" value="InterPro"/>
</dbReference>
<feature type="signal peptide" evidence="2">
    <location>
        <begin position="1"/>
        <end position="20"/>
    </location>
</feature>
<evidence type="ECO:0000313" key="4">
    <source>
        <dbReference type="EMBL" id="KAA6372383.1"/>
    </source>
</evidence>
<reference evidence="4 5" key="1">
    <citation type="submission" date="2019-03" db="EMBL/GenBank/DDBJ databases">
        <title>Single cell metagenomics reveals metabolic interactions within the superorganism composed of flagellate Streblomastix strix and complex community of Bacteroidetes bacteria on its surface.</title>
        <authorList>
            <person name="Treitli S.C."/>
            <person name="Kolisko M."/>
            <person name="Husnik F."/>
            <person name="Keeling P."/>
            <person name="Hampl V."/>
        </authorList>
    </citation>
    <scope>NUCLEOTIDE SEQUENCE [LARGE SCALE GENOMIC DNA]</scope>
    <source>
        <strain evidence="4">ST1C</strain>
    </source>
</reference>
<proteinExistence type="predicted"/>
<dbReference type="Gene3D" id="1.10.472.130">
    <property type="match status" value="1"/>
</dbReference>
<comment type="caution">
    <text evidence="4">The sequence shown here is derived from an EMBL/GenBank/DDBJ whole genome shotgun (WGS) entry which is preliminary data.</text>
</comment>
<dbReference type="GO" id="GO:0045505">
    <property type="term" value="F:dynein intermediate chain binding"/>
    <property type="evidence" value="ECO:0007669"/>
    <property type="project" value="InterPro"/>
</dbReference>
<dbReference type="OrthoDB" id="5593012at2759"/>
<name>A0A5J4UQ01_9EUKA</name>
<feature type="region of interest" description="Disordered" evidence="1">
    <location>
        <begin position="305"/>
        <end position="371"/>
    </location>
</feature>
<evidence type="ECO:0000259" key="3">
    <source>
        <dbReference type="Pfam" id="PF17852"/>
    </source>
</evidence>
<dbReference type="GO" id="GO:0051959">
    <property type="term" value="F:dynein light intermediate chain binding"/>
    <property type="evidence" value="ECO:0007669"/>
    <property type="project" value="InterPro"/>
</dbReference>
<organism evidence="4 5">
    <name type="scientific">Streblomastix strix</name>
    <dbReference type="NCBI Taxonomy" id="222440"/>
    <lineage>
        <taxon>Eukaryota</taxon>
        <taxon>Metamonada</taxon>
        <taxon>Preaxostyla</taxon>
        <taxon>Oxymonadida</taxon>
        <taxon>Streblomastigidae</taxon>
        <taxon>Streblomastix</taxon>
    </lineage>
</organism>
<dbReference type="PANTHER" id="PTHR22878">
    <property type="entry name" value="DYNEIN HEAVY CHAIN 6, AXONEMAL-LIKE-RELATED"/>
    <property type="match status" value="1"/>
</dbReference>
<dbReference type="InterPro" id="IPR026983">
    <property type="entry name" value="DHC"/>
</dbReference>
<dbReference type="Pfam" id="PF12775">
    <property type="entry name" value="AAA_7"/>
    <property type="match status" value="1"/>
</dbReference>
<dbReference type="EMBL" id="SNRW01013640">
    <property type="protein sequence ID" value="KAA6372383.1"/>
    <property type="molecule type" value="Genomic_DNA"/>
</dbReference>
<feature type="non-terminal residue" evidence="4">
    <location>
        <position position="1"/>
    </location>
</feature>
<dbReference type="GO" id="GO:0007018">
    <property type="term" value="P:microtubule-based movement"/>
    <property type="evidence" value="ECO:0007669"/>
    <property type="project" value="InterPro"/>
</dbReference>
<feature type="compositionally biased region" description="Acidic residues" evidence="1">
    <location>
        <begin position="327"/>
        <end position="371"/>
    </location>
</feature>
<dbReference type="SUPFAM" id="SSF48371">
    <property type="entry name" value="ARM repeat"/>
    <property type="match status" value="1"/>
</dbReference>
<dbReference type="InterPro" id="IPR041466">
    <property type="entry name" value="Dynein_AAA5_ext"/>
</dbReference>
<dbReference type="InterPro" id="IPR027417">
    <property type="entry name" value="P-loop_NTPase"/>
</dbReference>
<evidence type="ECO:0000256" key="1">
    <source>
        <dbReference type="SAM" id="MobiDB-lite"/>
    </source>
</evidence>
<dbReference type="PANTHER" id="PTHR22878:SF68">
    <property type="entry name" value="DYNEIN HEAVY CHAIN 6, AXONEMAL-LIKE"/>
    <property type="match status" value="1"/>
</dbReference>
<evidence type="ECO:0000256" key="2">
    <source>
        <dbReference type="SAM" id="SignalP"/>
    </source>
</evidence>
<keyword evidence="2" id="KW-0732">Signal</keyword>
<feature type="chain" id="PRO_5023803098" evidence="2">
    <location>
        <begin position="21"/>
        <end position="391"/>
    </location>
</feature>
<dbReference type="Gene3D" id="3.40.50.300">
    <property type="entry name" value="P-loop containing nucleotide triphosphate hydrolases"/>
    <property type="match status" value="1"/>
</dbReference>
<dbReference type="Proteomes" id="UP000324800">
    <property type="component" value="Unassembled WGS sequence"/>
</dbReference>
<dbReference type="Pfam" id="PF17852">
    <property type="entry name" value="Dynein_AAA_lid"/>
    <property type="match status" value="1"/>
</dbReference>
<dbReference type="AlphaFoldDB" id="A0A5J4UQ01"/>
<protein>
    <submittedName>
        <fullName evidence="4">Putative dynein heavy chain</fullName>
    </submittedName>
</protein>
<feature type="domain" description="Dynein heavy chain AAA 5 extension" evidence="3">
    <location>
        <begin position="4"/>
        <end position="101"/>
    </location>
</feature>
<evidence type="ECO:0000313" key="5">
    <source>
        <dbReference type="Proteomes" id="UP000324800"/>
    </source>
</evidence>
<gene>
    <name evidence="4" type="ORF">EZS28_032090</name>
</gene>
<dbReference type="InterPro" id="IPR016024">
    <property type="entry name" value="ARM-type_fold"/>
</dbReference>
<sequence>PASLAAKHFVFALIWTFGAALDDQSKPMFSEFVMELIAVEIKTDIGLDPEEADAIVDSLRNNDFIKEDPYRKLMISVSFPRDIKSVLDVVNDQNGQWERWQVRVPIYKYNLQQPYEEILVQTEDTVATTTMLEMLNKAKANILVTGTTGSGKTIVDNDFLHIPTVQDKSLFFQIKISAQSSAKGIQEVLEGRLTHRRSNLIGPPVVKQGIVFINEINTPTPEIYFAQPPIELIRQCVTQFGQHAGGGRHEVTWRLTRSFPTIGMPQVGAASFTTIYSFIIVGFLSNQKPSLPATVQELAQPIVDNNQKQSNIEEEAEEADYDIKVENDDDDDDEDDDEEDDDNDDDDDDIDDSVARDDEDDNTGNYLDGDEDCYYFSCYFCYLQYPSSYFS</sequence>